<proteinExistence type="predicted"/>
<dbReference type="AlphaFoldDB" id="A0A0A9FFM4"/>
<reference evidence="1" key="2">
    <citation type="journal article" date="2015" name="Data Brief">
        <title>Shoot transcriptome of the giant reed, Arundo donax.</title>
        <authorList>
            <person name="Barrero R.A."/>
            <person name="Guerrero F.D."/>
            <person name="Moolhuijzen P."/>
            <person name="Goolsby J.A."/>
            <person name="Tidwell J."/>
            <person name="Bellgard S.E."/>
            <person name="Bellgard M.I."/>
        </authorList>
    </citation>
    <scope>NUCLEOTIDE SEQUENCE</scope>
    <source>
        <tissue evidence="1">Shoot tissue taken approximately 20 cm above the soil surface</tissue>
    </source>
</reference>
<sequence length="30" mass="3356">MTSVMDMNHQKVLQDLGVCTVEVCFLSLLT</sequence>
<evidence type="ECO:0000313" key="1">
    <source>
        <dbReference type="EMBL" id="JAE11860.1"/>
    </source>
</evidence>
<name>A0A0A9FFM4_ARUDO</name>
<dbReference type="EMBL" id="GBRH01186036">
    <property type="protein sequence ID" value="JAE11860.1"/>
    <property type="molecule type" value="Transcribed_RNA"/>
</dbReference>
<protein>
    <submittedName>
        <fullName evidence="1">Uncharacterized protein</fullName>
    </submittedName>
</protein>
<accession>A0A0A9FFM4</accession>
<reference evidence="1" key="1">
    <citation type="submission" date="2014-09" db="EMBL/GenBank/DDBJ databases">
        <authorList>
            <person name="Magalhaes I.L.F."/>
            <person name="Oliveira U."/>
            <person name="Santos F.R."/>
            <person name="Vidigal T.H.D.A."/>
            <person name="Brescovit A.D."/>
            <person name="Santos A.J."/>
        </authorList>
    </citation>
    <scope>NUCLEOTIDE SEQUENCE</scope>
    <source>
        <tissue evidence="1">Shoot tissue taken approximately 20 cm above the soil surface</tissue>
    </source>
</reference>
<organism evidence="1">
    <name type="scientific">Arundo donax</name>
    <name type="common">Giant reed</name>
    <name type="synonym">Donax arundinaceus</name>
    <dbReference type="NCBI Taxonomy" id="35708"/>
    <lineage>
        <taxon>Eukaryota</taxon>
        <taxon>Viridiplantae</taxon>
        <taxon>Streptophyta</taxon>
        <taxon>Embryophyta</taxon>
        <taxon>Tracheophyta</taxon>
        <taxon>Spermatophyta</taxon>
        <taxon>Magnoliopsida</taxon>
        <taxon>Liliopsida</taxon>
        <taxon>Poales</taxon>
        <taxon>Poaceae</taxon>
        <taxon>PACMAD clade</taxon>
        <taxon>Arundinoideae</taxon>
        <taxon>Arundineae</taxon>
        <taxon>Arundo</taxon>
    </lineage>
</organism>